<dbReference type="EMBL" id="GHES01036351">
    <property type="protein sequence ID" value="MPA66910.1"/>
    <property type="molecule type" value="Transcribed_RNA"/>
</dbReference>
<evidence type="ECO:0000313" key="2">
    <source>
        <dbReference type="EMBL" id="MPA66910.1"/>
    </source>
</evidence>
<sequence>MDAPPPPSPQPLHSSPTTASTVGATQNHDPPVAAAGDLTSNDSNRMVETETPPLGKSIAAVVAQRNPNVTKYREKGLKLPKEMECLLADVATGAFAWAPSSGVMPMKRSRRQGRRSTTAANILHLLDRLVRVIESTATSSVPRQAGCSNKEAMDVVRSLPGVQSCDPLFMMAMRSFRDAGNRDLFVNGLKSDGERVAWLQKELKDWHESQ</sequence>
<organism evidence="2">
    <name type="scientific">Davidia involucrata</name>
    <name type="common">Dove tree</name>
    <dbReference type="NCBI Taxonomy" id="16924"/>
    <lineage>
        <taxon>Eukaryota</taxon>
        <taxon>Viridiplantae</taxon>
        <taxon>Streptophyta</taxon>
        <taxon>Embryophyta</taxon>
        <taxon>Tracheophyta</taxon>
        <taxon>Spermatophyta</taxon>
        <taxon>Magnoliopsida</taxon>
        <taxon>eudicotyledons</taxon>
        <taxon>Gunneridae</taxon>
        <taxon>Pentapetalae</taxon>
        <taxon>asterids</taxon>
        <taxon>Cornales</taxon>
        <taxon>Nyssaceae</taxon>
        <taxon>Davidia</taxon>
    </lineage>
</organism>
<feature type="region of interest" description="Disordered" evidence="1">
    <location>
        <begin position="1"/>
        <end position="52"/>
    </location>
</feature>
<name>A0A5B7BDA6_DAVIN</name>
<dbReference type="AlphaFoldDB" id="A0A5B7BDA6"/>
<protein>
    <submittedName>
        <fullName evidence="2">Uncharacterized protein</fullName>
    </submittedName>
</protein>
<proteinExistence type="predicted"/>
<evidence type="ECO:0000256" key="1">
    <source>
        <dbReference type="SAM" id="MobiDB-lite"/>
    </source>
</evidence>
<accession>A0A5B7BDA6</accession>
<gene>
    <name evidence="2" type="ORF">Din_036351</name>
</gene>
<reference evidence="2" key="1">
    <citation type="submission" date="2019-08" db="EMBL/GenBank/DDBJ databases">
        <title>Reference gene set and small RNA set construction with multiple tissues from Davidia involucrata Baill.</title>
        <authorList>
            <person name="Yang H."/>
            <person name="Zhou C."/>
            <person name="Li G."/>
            <person name="Wang J."/>
            <person name="Gao P."/>
            <person name="Wang M."/>
            <person name="Wang R."/>
            <person name="Zhao Y."/>
        </authorList>
    </citation>
    <scope>NUCLEOTIDE SEQUENCE</scope>
    <source>
        <tissue evidence="2">Mixed with DoveR01_LX</tissue>
    </source>
</reference>
<feature type="compositionally biased region" description="Pro residues" evidence="1">
    <location>
        <begin position="1"/>
        <end position="10"/>
    </location>
</feature>
<feature type="compositionally biased region" description="Polar residues" evidence="1">
    <location>
        <begin position="17"/>
        <end position="28"/>
    </location>
</feature>